<feature type="domain" description="CYTH" evidence="1">
    <location>
        <begin position="4"/>
        <end position="192"/>
    </location>
</feature>
<gene>
    <name evidence="3" type="ORF">G4D64_04545</name>
    <name evidence="2" type="ORF">H1Z61_04580</name>
</gene>
<dbReference type="SMART" id="SM01118">
    <property type="entry name" value="CYTH"/>
    <property type="match status" value="1"/>
</dbReference>
<reference evidence="2 5" key="2">
    <citation type="submission" date="2020-07" db="EMBL/GenBank/DDBJ databases">
        <authorList>
            <person name="Feng H."/>
        </authorList>
    </citation>
    <scope>NUCLEOTIDE SEQUENCE [LARGE SCALE GENOMIC DNA]</scope>
    <source>
        <strain evidence="2">S-12</strain>
        <strain evidence="5">s-12</strain>
    </source>
</reference>
<dbReference type="InterPro" id="IPR009195">
    <property type="entry name" value="Uncharacterised_YjbK"/>
</dbReference>
<dbReference type="CDD" id="cd07762">
    <property type="entry name" value="CYTH-like_Pase_1"/>
    <property type="match status" value="1"/>
</dbReference>
<dbReference type="Proteomes" id="UP000472971">
    <property type="component" value="Unassembled WGS sequence"/>
</dbReference>
<evidence type="ECO:0000313" key="4">
    <source>
        <dbReference type="Proteomes" id="UP000472971"/>
    </source>
</evidence>
<reference evidence="3 4" key="1">
    <citation type="submission" date="2020-02" db="EMBL/GenBank/DDBJ databases">
        <title>Bacillus aquiflavi sp. nov., isolated from yellow water of strong flavor Chinese baijiu in Yibin region of China.</title>
        <authorList>
            <person name="Xie J."/>
        </authorList>
    </citation>
    <scope>NUCLEOTIDE SEQUENCE [LARGE SCALE GENOMIC DNA]</scope>
    <source>
        <strain evidence="3 4">3H-10</strain>
    </source>
</reference>
<dbReference type="Gene3D" id="2.40.320.10">
    <property type="entry name" value="Hypothetical Protein Pfu-838710-001"/>
    <property type="match status" value="1"/>
</dbReference>
<accession>A0A6B3VYY9</accession>
<dbReference type="PROSITE" id="PS51707">
    <property type="entry name" value="CYTH"/>
    <property type="match status" value="1"/>
</dbReference>
<evidence type="ECO:0000313" key="5">
    <source>
        <dbReference type="Proteomes" id="UP000570010"/>
    </source>
</evidence>
<comment type="caution">
    <text evidence="3">The sequence shown here is derived from an EMBL/GenBank/DDBJ whole genome shotgun (WGS) entry which is preliminary data.</text>
</comment>
<dbReference type="Pfam" id="PF01928">
    <property type="entry name" value="CYTH"/>
    <property type="match status" value="1"/>
</dbReference>
<dbReference type="SUPFAM" id="SSF55154">
    <property type="entry name" value="CYTH-like phosphatases"/>
    <property type="match status" value="1"/>
</dbReference>
<evidence type="ECO:0000313" key="3">
    <source>
        <dbReference type="EMBL" id="NEY80806.1"/>
    </source>
</evidence>
<dbReference type="InterPro" id="IPR033469">
    <property type="entry name" value="CYTH-like_dom_sf"/>
</dbReference>
<dbReference type="InterPro" id="IPR023577">
    <property type="entry name" value="CYTH_domain"/>
</dbReference>
<name>A0A6B3VYY9_9BACI</name>
<dbReference type="PIRSF" id="PIRSF012526">
    <property type="entry name" value="CYTH_UCP012526"/>
    <property type="match status" value="1"/>
</dbReference>
<protein>
    <submittedName>
        <fullName evidence="3">CYTH domain-containing protein</fullName>
    </submittedName>
</protein>
<keyword evidence="4" id="KW-1185">Reference proteome</keyword>
<evidence type="ECO:0000313" key="2">
    <source>
        <dbReference type="EMBL" id="MBA4536438.1"/>
    </source>
</evidence>
<proteinExistence type="predicted"/>
<organism evidence="3 4">
    <name type="scientific">Bacillus aquiflavi</name>
    <dbReference type="NCBI Taxonomy" id="2672567"/>
    <lineage>
        <taxon>Bacteria</taxon>
        <taxon>Bacillati</taxon>
        <taxon>Bacillota</taxon>
        <taxon>Bacilli</taxon>
        <taxon>Bacillales</taxon>
        <taxon>Bacillaceae</taxon>
        <taxon>Bacillus</taxon>
    </lineage>
</organism>
<dbReference type="EMBL" id="JAAIWN010000007">
    <property type="protein sequence ID" value="NEY80806.1"/>
    <property type="molecule type" value="Genomic_DNA"/>
</dbReference>
<dbReference type="AlphaFoldDB" id="A0A6B3VYY9"/>
<dbReference type="Proteomes" id="UP000570010">
    <property type="component" value="Unassembled WGS sequence"/>
</dbReference>
<dbReference type="RefSeq" id="WP_163240575.1">
    <property type="nucleotide sequence ID" value="NZ_JAAIWN010000007.1"/>
</dbReference>
<evidence type="ECO:0000259" key="1">
    <source>
        <dbReference type="PROSITE" id="PS51707"/>
    </source>
</evidence>
<sequence>MTQHLEIEFKNLLTKEEFIRLKQFFQIKNDEFFKQENHYFDTKQFTLRNAKSALRIREINGRFELTLKQKVKDGHLEINEMIPEAAAKRMFEKKLFPHGEISKTIETLKINLTDIEYFGSLKTIRAERKYKDGLIVLDHSFYLNEEDFELEYEVKNKQTGQKVFFQLLHEIGIPLRGADNKIQRFFKQKNFTNEQ</sequence>
<dbReference type="EMBL" id="JACEIO010000007">
    <property type="protein sequence ID" value="MBA4536438.1"/>
    <property type="molecule type" value="Genomic_DNA"/>
</dbReference>